<dbReference type="PROSITE" id="PS50865">
    <property type="entry name" value="ZF_MYND_2"/>
    <property type="match status" value="1"/>
</dbReference>
<keyword evidence="1" id="KW-0479">Metal-binding</keyword>
<name>A0A9P5H9K1_9HYPO</name>
<feature type="region of interest" description="Disordered" evidence="5">
    <location>
        <begin position="631"/>
        <end position="687"/>
    </location>
</feature>
<dbReference type="GO" id="GO:0008270">
    <property type="term" value="F:zinc ion binding"/>
    <property type="evidence" value="ECO:0007669"/>
    <property type="project" value="UniProtKB-KW"/>
</dbReference>
<feature type="compositionally biased region" description="Acidic residues" evidence="5">
    <location>
        <begin position="634"/>
        <end position="648"/>
    </location>
</feature>
<evidence type="ECO:0000256" key="5">
    <source>
        <dbReference type="SAM" id="MobiDB-lite"/>
    </source>
</evidence>
<keyword evidence="3" id="KW-0862">Zinc</keyword>
<protein>
    <recommendedName>
        <fullName evidence="6">MYND-type domain-containing protein</fullName>
    </recommendedName>
</protein>
<gene>
    <name evidence="7" type="ORF">G7Z17_g6612</name>
</gene>
<dbReference type="Proteomes" id="UP000722485">
    <property type="component" value="Unassembled WGS sequence"/>
</dbReference>
<dbReference type="AlphaFoldDB" id="A0A9P5H9K1"/>
<comment type="caution">
    <text evidence="7">The sequence shown here is derived from an EMBL/GenBank/DDBJ whole genome shotgun (WGS) entry which is preliminary data.</text>
</comment>
<evidence type="ECO:0000256" key="1">
    <source>
        <dbReference type="ARBA" id="ARBA00022723"/>
    </source>
</evidence>
<dbReference type="SUPFAM" id="SSF144232">
    <property type="entry name" value="HIT/MYND zinc finger-like"/>
    <property type="match status" value="1"/>
</dbReference>
<organism evidence="7 8">
    <name type="scientific">Cylindrodendrum hubeiense</name>
    <dbReference type="NCBI Taxonomy" id="595255"/>
    <lineage>
        <taxon>Eukaryota</taxon>
        <taxon>Fungi</taxon>
        <taxon>Dikarya</taxon>
        <taxon>Ascomycota</taxon>
        <taxon>Pezizomycotina</taxon>
        <taxon>Sordariomycetes</taxon>
        <taxon>Hypocreomycetidae</taxon>
        <taxon>Hypocreales</taxon>
        <taxon>Nectriaceae</taxon>
        <taxon>Cylindrodendrum</taxon>
    </lineage>
</organism>
<evidence type="ECO:0000259" key="6">
    <source>
        <dbReference type="PROSITE" id="PS50865"/>
    </source>
</evidence>
<dbReference type="InterPro" id="IPR027974">
    <property type="entry name" value="DUF4470"/>
</dbReference>
<dbReference type="EMBL" id="JAANBB010000130">
    <property type="protein sequence ID" value="KAF7549131.1"/>
    <property type="molecule type" value="Genomic_DNA"/>
</dbReference>
<dbReference type="Pfam" id="PF01753">
    <property type="entry name" value="zf-MYND"/>
    <property type="match status" value="1"/>
</dbReference>
<evidence type="ECO:0000256" key="4">
    <source>
        <dbReference type="PROSITE-ProRule" id="PRU00134"/>
    </source>
</evidence>
<accession>A0A9P5H9K1</accession>
<proteinExistence type="predicted"/>
<sequence>MTDYELDYVPITEPRCPVRHDDGAYCLGTPQIPCPKCLLLAYCSRECRESHWFFHRHHCVVDYLAPDNLSDLKSPDDPWEDPWFWAKHAATDVLSLEKNEGKEFDGALDLLLVGESSLRHLIYSICKLPDTATIKITATINETSAHHLTRLVLTVLILTDDSYDPMTNAETVVHLWYSAMLPSTMFRHMEIVAAEPLLAAMNDLEKLYDAGNISTENAFPITMPRGGKSVVIDINRAQWSQIIQYLKRSKDISIANVSIVRAFDCKKYSEPLPQVIKRMTPVRATGMMRWRSDGLLLPYGHPREEFDTLNPLFFQDHIPYPMGATQEPLAEWPIELLDHPCGPAQNDVYGKMFYYVRDLCLTFQKRIKILQPEIRIISMYIHELPSHHTIGPTKKQFDRIEAAHYWDRKPFLTLISLGALLRHEDENPNATILTLTRESVIHQMDSVKKDLEAETQLIFQSSGTKLDELAPPLAVGDPEDTPAALRRKLGLVFWRNWDRFSEHYLSSPHYFHLLNMVSPYSQFERGLTATGFLGLSLKPKNTITRRWPNRLVHNRKDAPTLRDFNRRLGWGDNLPERWLEWKKFDDISPETWNKLFSMALAEDRARANGGLAELGLEDTIKGILLNQKAQLGENEADDDEQEMTDDVEDTSKEEKNKGGSVDNGNEESAENPKPKKKKKNKNKKGTN</sequence>
<evidence type="ECO:0000313" key="8">
    <source>
        <dbReference type="Proteomes" id="UP000722485"/>
    </source>
</evidence>
<keyword evidence="8" id="KW-1185">Reference proteome</keyword>
<dbReference type="OrthoDB" id="5282002at2759"/>
<feature type="compositionally biased region" description="Basic residues" evidence="5">
    <location>
        <begin position="674"/>
        <end position="687"/>
    </location>
</feature>
<feature type="domain" description="MYND-type" evidence="6">
    <location>
        <begin position="23"/>
        <end position="59"/>
    </location>
</feature>
<dbReference type="InterPro" id="IPR002893">
    <property type="entry name" value="Znf_MYND"/>
</dbReference>
<dbReference type="Pfam" id="PF14737">
    <property type="entry name" value="DUF4470"/>
    <property type="match status" value="1"/>
</dbReference>
<evidence type="ECO:0000313" key="7">
    <source>
        <dbReference type="EMBL" id="KAF7549131.1"/>
    </source>
</evidence>
<evidence type="ECO:0000256" key="3">
    <source>
        <dbReference type="ARBA" id="ARBA00022833"/>
    </source>
</evidence>
<reference evidence="7" key="1">
    <citation type="submission" date="2020-03" db="EMBL/GenBank/DDBJ databases">
        <title>Draft Genome Sequence of Cylindrodendrum hubeiense.</title>
        <authorList>
            <person name="Buettner E."/>
            <person name="Kellner H."/>
        </authorList>
    </citation>
    <scope>NUCLEOTIDE SEQUENCE</scope>
    <source>
        <strain evidence="7">IHI 201604</strain>
    </source>
</reference>
<keyword evidence="2 4" id="KW-0863">Zinc-finger</keyword>
<evidence type="ECO:0000256" key="2">
    <source>
        <dbReference type="ARBA" id="ARBA00022771"/>
    </source>
</evidence>